<evidence type="ECO:0000313" key="7">
    <source>
        <dbReference type="EMBL" id="CAL16002.1"/>
    </source>
</evidence>
<dbReference type="GO" id="GO:0009279">
    <property type="term" value="C:cell outer membrane"/>
    <property type="evidence" value="ECO:0007669"/>
    <property type="project" value="TreeGrafter"/>
</dbReference>
<dbReference type="RefSeq" id="WP_011587840.1">
    <property type="nucleotide sequence ID" value="NC_008260.1"/>
</dbReference>
<feature type="chain" id="PRO_5004178893" description="Organic solvent tolerance-like N-terminal domain-containing protein" evidence="5">
    <location>
        <begin position="29"/>
        <end position="199"/>
    </location>
</feature>
<evidence type="ECO:0000256" key="5">
    <source>
        <dbReference type="SAM" id="SignalP"/>
    </source>
</evidence>
<reference evidence="7 8" key="1">
    <citation type="journal article" date="2006" name="Nat. Biotechnol.">
        <title>Genome sequence of the ubiquitous hydrocarbon-degrading marine bacterium Alcanivorax borkumensis.</title>
        <authorList>
            <person name="Schneiker S."/>
            <person name="Martins dos Santos V.A.P."/>
            <person name="Bartels D."/>
            <person name="Bekel T."/>
            <person name="Brecht M."/>
            <person name="Buhrmester J."/>
            <person name="Chernikova T.N."/>
            <person name="Denaro R."/>
            <person name="Ferrer M."/>
            <person name="Gertler C."/>
            <person name="Goesmann A."/>
            <person name="Golyshina O.V."/>
            <person name="Kaminski F."/>
            <person name="Khachane A.N."/>
            <person name="Lang S."/>
            <person name="Linke B."/>
            <person name="McHardy A.C."/>
            <person name="Meyer F."/>
            <person name="Nechitaylo T."/>
            <person name="Puehler A."/>
            <person name="Regenhardt D."/>
            <person name="Rupp O."/>
            <person name="Sabirova J.S."/>
            <person name="Selbitschka W."/>
            <person name="Yakimov M.M."/>
            <person name="Timmis K.N."/>
            <person name="Vorhoelter F.-J."/>
            <person name="Weidner S."/>
            <person name="Kaiser O."/>
            <person name="Golyshin P.N."/>
        </authorList>
    </citation>
    <scope>NUCLEOTIDE SEQUENCE [LARGE SCALE GENOMIC DNA]</scope>
    <source>
        <strain evidence="8">ATCC 700651 / DSM 11573 / NCIMB 13689 / SK2</strain>
    </source>
</reference>
<dbReference type="eggNOG" id="COG1934">
    <property type="taxonomic scope" value="Bacteria"/>
</dbReference>
<dbReference type="NCBIfam" id="TIGR03002">
    <property type="entry name" value="outer_YhbN_LptA"/>
    <property type="match status" value="1"/>
</dbReference>
<dbReference type="Pfam" id="PF03968">
    <property type="entry name" value="LptD_N"/>
    <property type="match status" value="1"/>
</dbReference>
<dbReference type="GO" id="GO:0017089">
    <property type="term" value="F:glycolipid transfer activity"/>
    <property type="evidence" value="ECO:0007669"/>
    <property type="project" value="TreeGrafter"/>
</dbReference>
<dbReference type="Proteomes" id="UP000008871">
    <property type="component" value="Chromosome"/>
</dbReference>
<dbReference type="KEGG" id="abo:ABO_0554"/>
<feature type="region of interest" description="Disordered" evidence="4">
    <location>
        <begin position="159"/>
        <end position="199"/>
    </location>
</feature>
<feature type="domain" description="Organic solvent tolerance-like N-terminal" evidence="6">
    <location>
        <begin position="36"/>
        <end position="141"/>
    </location>
</feature>
<proteinExistence type="predicted"/>
<evidence type="ECO:0000256" key="1">
    <source>
        <dbReference type="ARBA" id="ARBA00022448"/>
    </source>
</evidence>
<sequence>MNLKHRLHSTCNLAVLALLIAFPLGVQAAPMEGTIQVTADNGRFEQSAGSGVYSGNVELIQGKRKLFADEMRMFTQNSELVRVEATGTPVRMEEGEGLNAHAENLVYNIKARTLVLTGDAYIEHQGNTFEGAKVEYSLDSKRVDASSEGDQRVRLVIPAENQTTNAPVDANIEANNSNPNDTQSEGSDSASPKAEPNTP</sequence>
<dbReference type="Gene3D" id="2.60.450.10">
    <property type="entry name" value="Lipopolysaccharide (LPS) transport protein A like domain"/>
    <property type="match status" value="1"/>
</dbReference>
<evidence type="ECO:0000259" key="6">
    <source>
        <dbReference type="Pfam" id="PF03968"/>
    </source>
</evidence>
<keyword evidence="2 5" id="KW-0732">Signal</keyword>
<dbReference type="GO" id="GO:0030288">
    <property type="term" value="C:outer membrane-bounded periplasmic space"/>
    <property type="evidence" value="ECO:0007669"/>
    <property type="project" value="TreeGrafter"/>
</dbReference>
<dbReference type="HOGENOM" id="CLU_095993_3_0_6"/>
<accession>Q0VS46</accession>
<dbReference type="EMBL" id="AM286690">
    <property type="protein sequence ID" value="CAL16002.1"/>
    <property type="molecule type" value="Genomic_DNA"/>
</dbReference>
<dbReference type="PANTHER" id="PTHR36504">
    <property type="entry name" value="LIPOPOLYSACCHARIDE EXPORT SYSTEM PROTEIN LPTA"/>
    <property type="match status" value="1"/>
</dbReference>
<organism evidence="7 8">
    <name type="scientific">Alcanivorax borkumensis (strain ATCC 700651 / DSM 11573 / NCIMB 13689 / SK2)</name>
    <dbReference type="NCBI Taxonomy" id="393595"/>
    <lineage>
        <taxon>Bacteria</taxon>
        <taxon>Pseudomonadati</taxon>
        <taxon>Pseudomonadota</taxon>
        <taxon>Gammaproteobacteria</taxon>
        <taxon>Oceanospirillales</taxon>
        <taxon>Alcanivoracaceae</taxon>
        <taxon>Alcanivorax</taxon>
    </lineage>
</organism>
<gene>
    <name evidence="7" type="ordered locus">ABO_0554</name>
</gene>
<dbReference type="GO" id="GO:0001530">
    <property type="term" value="F:lipopolysaccharide binding"/>
    <property type="evidence" value="ECO:0007669"/>
    <property type="project" value="InterPro"/>
</dbReference>
<dbReference type="InterPro" id="IPR005653">
    <property type="entry name" value="OstA-like_N"/>
</dbReference>
<dbReference type="PANTHER" id="PTHR36504:SF1">
    <property type="entry name" value="LIPOPOLYSACCHARIDE EXPORT SYSTEM PROTEIN LPTA"/>
    <property type="match status" value="1"/>
</dbReference>
<evidence type="ECO:0000256" key="3">
    <source>
        <dbReference type="ARBA" id="ARBA00022764"/>
    </source>
</evidence>
<dbReference type="GO" id="GO:0015920">
    <property type="term" value="P:lipopolysaccharide transport"/>
    <property type="evidence" value="ECO:0007669"/>
    <property type="project" value="InterPro"/>
</dbReference>
<dbReference type="InterPro" id="IPR014340">
    <property type="entry name" value="LptA"/>
</dbReference>
<evidence type="ECO:0000256" key="2">
    <source>
        <dbReference type="ARBA" id="ARBA00022729"/>
    </source>
</evidence>
<keyword evidence="8" id="KW-1185">Reference proteome</keyword>
<name>Q0VS46_ALCBS</name>
<protein>
    <recommendedName>
        <fullName evidence="6">Organic solvent tolerance-like N-terminal domain-containing protein</fullName>
    </recommendedName>
</protein>
<dbReference type="STRING" id="393595.ABO_0554"/>
<dbReference type="InterPro" id="IPR052037">
    <property type="entry name" value="LPS_export_LptA"/>
</dbReference>
<evidence type="ECO:0000256" key="4">
    <source>
        <dbReference type="SAM" id="MobiDB-lite"/>
    </source>
</evidence>
<keyword evidence="3" id="KW-0574">Periplasm</keyword>
<keyword evidence="1" id="KW-0813">Transport</keyword>
<dbReference type="AlphaFoldDB" id="Q0VS46"/>
<evidence type="ECO:0000313" key="8">
    <source>
        <dbReference type="Proteomes" id="UP000008871"/>
    </source>
</evidence>
<feature type="compositionally biased region" description="Polar residues" evidence="4">
    <location>
        <begin position="173"/>
        <end position="190"/>
    </location>
</feature>
<feature type="signal peptide" evidence="5">
    <location>
        <begin position="1"/>
        <end position="28"/>
    </location>
</feature>